<dbReference type="PANTHER" id="PTHR43788">
    <property type="entry name" value="DNA2/NAM7 HELICASE FAMILY MEMBER"/>
    <property type="match status" value="1"/>
</dbReference>
<reference evidence="6 7" key="1">
    <citation type="submission" date="2013-12" db="EMBL/GenBank/DDBJ databases">
        <title>Draft genome of the parsitic nematode Ancylostoma duodenale.</title>
        <authorList>
            <person name="Mitreva M."/>
        </authorList>
    </citation>
    <scope>NUCLEOTIDE SEQUENCE [LARGE SCALE GENOMIC DNA]</scope>
    <source>
        <strain evidence="6 7">Zhejiang</strain>
    </source>
</reference>
<evidence type="ECO:0000313" key="7">
    <source>
        <dbReference type="Proteomes" id="UP000054047"/>
    </source>
</evidence>
<dbReference type="CDD" id="cd18808">
    <property type="entry name" value="SF1_C_Upf1"/>
    <property type="match status" value="1"/>
</dbReference>
<protein>
    <recommendedName>
        <fullName evidence="5">DNA2/NAM7 helicase-like C-terminal domain-containing protein</fullName>
    </recommendedName>
</protein>
<dbReference type="Gene3D" id="3.40.50.300">
    <property type="entry name" value="P-loop containing nucleotide triphosphate hydrolases"/>
    <property type="match status" value="1"/>
</dbReference>
<dbReference type="Pfam" id="PF13087">
    <property type="entry name" value="AAA_12"/>
    <property type="match status" value="1"/>
</dbReference>
<evidence type="ECO:0000313" key="6">
    <source>
        <dbReference type="EMBL" id="KIH65399.1"/>
    </source>
</evidence>
<gene>
    <name evidence="6" type="ORF">ANCDUO_04280</name>
</gene>
<proteinExistence type="predicted"/>
<dbReference type="InterPro" id="IPR041679">
    <property type="entry name" value="DNA2/NAM7-like_C"/>
</dbReference>
<keyword evidence="3" id="KW-0347">Helicase</keyword>
<dbReference type="PANTHER" id="PTHR43788:SF16">
    <property type="entry name" value="HELICASE WITH ZINC FINGER 2"/>
    <property type="match status" value="1"/>
</dbReference>
<name>A0A0C2H1J4_9BILA</name>
<accession>A0A0C2H1J4</accession>
<dbReference type="EMBL" id="KN727573">
    <property type="protein sequence ID" value="KIH65399.1"/>
    <property type="molecule type" value="Genomic_DNA"/>
</dbReference>
<organism evidence="6 7">
    <name type="scientific">Ancylostoma duodenale</name>
    <dbReference type="NCBI Taxonomy" id="51022"/>
    <lineage>
        <taxon>Eukaryota</taxon>
        <taxon>Metazoa</taxon>
        <taxon>Ecdysozoa</taxon>
        <taxon>Nematoda</taxon>
        <taxon>Chromadorea</taxon>
        <taxon>Rhabditida</taxon>
        <taxon>Rhabditina</taxon>
        <taxon>Rhabditomorpha</taxon>
        <taxon>Strongyloidea</taxon>
        <taxon>Ancylostomatidae</taxon>
        <taxon>Ancylostomatinae</taxon>
        <taxon>Ancylostoma</taxon>
    </lineage>
</organism>
<dbReference type="AlphaFoldDB" id="A0A0C2H1J4"/>
<dbReference type="InterPro" id="IPR050534">
    <property type="entry name" value="Coronavir_polyprotein_1ab"/>
</dbReference>
<evidence type="ECO:0000256" key="1">
    <source>
        <dbReference type="ARBA" id="ARBA00022741"/>
    </source>
</evidence>
<dbReference type="SUPFAM" id="SSF52540">
    <property type="entry name" value="P-loop containing nucleoside triphosphate hydrolases"/>
    <property type="match status" value="1"/>
</dbReference>
<evidence type="ECO:0000259" key="5">
    <source>
        <dbReference type="Pfam" id="PF13087"/>
    </source>
</evidence>
<sequence length="260" mass="29120">MAISNRLPGVRQIYLGDVHQLEPHAKCPRDSQAAVYGARSVMSVLCSARAVPVASLVRTYRAHPALNELPNRVACEGTLVNGTTALERPVLTRVMEFPAPGIPFMLVNVDGQSTRAQNMSHFNPAEVDTCTKMIELLKGRGIAPQHICIITFYREQFRQVDQATLGQGIEISTVDSVQDRKKEIVLLLTTKTHFTPESADFLDEYRRMNVALSRCRQGQFIQGHVPSLAAVPFWRRVIEWATSLHAIVTPDTLERYFHDV</sequence>
<evidence type="ECO:0000256" key="2">
    <source>
        <dbReference type="ARBA" id="ARBA00022801"/>
    </source>
</evidence>
<dbReference type="Proteomes" id="UP000054047">
    <property type="component" value="Unassembled WGS sequence"/>
</dbReference>
<keyword evidence="7" id="KW-1185">Reference proteome</keyword>
<dbReference type="InterPro" id="IPR027417">
    <property type="entry name" value="P-loop_NTPase"/>
</dbReference>
<evidence type="ECO:0000256" key="4">
    <source>
        <dbReference type="ARBA" id="ARBA00022840"/>
    </source>
</evidence>
<keyword evidence="4" id="KW-0067">ATP-binding</keyword>
<dbReference type="GO" id="GO:0043139">
    <property type="term" value="F:5'-3' DNA helicase activity"/>
    <property type="evidence" value="ECO:0007669"/>
    <property type="project" value="TreeGrafter"/>
</dbReference>
<keyword evidence="2" id="KW-0378">Hydrolase</keyword>
<feature type="domain" description="DNA2/NAM7 helicase-like C-terminal" evidence="5">
    <location>
        <begin position="39"/>
        <end position="224"/>
    </location>
</feature>
<dbReference type="GO" id="GO:0005524">
    <property type="term" value="F:ATP binding"/>
    <property type="evidence" value="ECO:0007669"/>
    <property type="project" value="UniProtKB-KW"/>
</dbReference>
<dbReference type="OrthoDB" id="5851052at2759"/>
<keyword evidence="1" id="KW-0547">Nucleotide-binding</keyword>
<dbReference type="InterPro" id="IPR047187">
    <property type="entry name" value="SF1_C_Upf1"/>
</dbReference>
<dbReference type="GO" id="GO:0016787">
    <property type="term" value="F:hydrolase activity"/>
    <property type="evidence" value="ECO:0007669"/>
    <property type="project" value="UniProtKB-KW"/>
</dbReference>
<evidence type="ECO:0000256" key="3">
    <source>
        <dbReference type="ARBA" id="ARBA00022806"/>
    </source>
</evidence>